<feature type="transmembrane region" description="Helical" evidence="1">
    <location>
        <begin position="162"/>
        <end position="181"/>
    </location>
</feature>
<evidence type="ECO:0008006" key="4">
    <source>
        <dbReference type="Google" id="ProtNLM"/>
    </source>
</evidence>
<keyword evidence="1" id="KW-0472">Membrane</keyword>
<feature type="transmembrane region" description="Helical" evidence="1">
    <location>
        <begin position="84"/>
        <end position="104"/>
    </location>
</feature>
<feature type="transmembrane region" description="Helical" evidence="1">
    <location>
        <begin position="138"/>
        <end position="155"/>
    </location>
</feature>
<reference evidence="2 3" key="1">
    <citation type="journal article" date="2016" name="Nat. Commun.">
        <title>Thousands of microbial genomes shed light on interconnected biogeochemical processes in an aquifer system.</title>
        <authorList>
            <person name="Anantharaman K."/>
            <person name="Brown C.T."/>
            <person name="Hug L.A."/>
            <person name="Sharon I."/>
            <person name="Castelle C.J."/>
            <person name="Probst A.J."/>
            <person name="Thomas B.C."/>
            <person name="Singh A."/>
            <person name="Wilkins M.J."/>
            <person name="Karaoz U."/>
            <person name="Brodie E.L."/>
            <person name="Williams K.H."/>
            <person name="Hubbard S.S."/>
            <person name="Banfield J.F."/>
        </authorList>
    </citation>
    <scope>NUCLEOTIDE SEQUENCE [LARGE SCALE GENOMIC DNA]</scope>
</reference>
<dbReference type="Proteomes" id="UP000176988">
    <property type="component" value="Unassembled WGS sequence"/>
</dbReference>
<keyword evidence="1" id="KW-1133">Transmembrane helix</keyword>
<comment type="caution">
    <text evidence="2">The sequence shown here is derived from an EMBL/GenBank/DDBJ whole genome shotgun (WGS) entry which is preliminary data.</text>
</comment>
<proteinExistence type="predicted"/>
<feature type="transmembrane region" description="Helical" evidence="1">
    <location>
        <begin position="422"/>
        <end position="440"/>
    </location>
</feature>
<name>A0A1F7WE66_9BACT</name>
<evidence type="ECO:0000313" key="2">
    <source>
        <dbReference type="EMBL" id="OGM00508.1"/>
    </source>
</evidence>
<feature type="transmembrane region" description="Helical" evidence="1">
    <location>
        <begin position="111"/>
        <end position="132"/>
    </location>
</feature>
<feature type="transmembrane region" description="Helical" evidence="1">
    <location>
        <begin position="238"/>
        <end position="258"/>
    </location>
</feature>
<accession>A0A1F7WE66</accession>
<feature type="transmembrane region" description="Helical" evidence="1">
    <location>
        <begin position="12"/>
        <end position="32"/>
    </location>
</feature>
<evidence type="ECO:0000313" key="3">
    <source>
        <dbReference type="Proteomes" id="UP000176988"/>
    </source>
</evidence>
<feature type="transmembrane region" description="Helical" evidence="1">
    <location>
        <begin position="354"/>
        <end position="372"/>
    </location>
</feature>
<feature type="transmembrane region" description="Helical" evidence="1">
    <location>
        <begin position="201"/>
        <end position="231"/>
    </location>
</feature>
<evidence type="ECO:0000256" key="1">
    <source>
        <dbReference type="SAM" id="Phobius"/>
    </source>
</evidence>
<dbReference type="EMBL" id="MGFG01000031">
    <property type="protein sequence ID" value="OGM00508.1"/>
    <property type="molecule type" value="Genomic_DNA"/>
</dbReference>
<organism evidence="2 3">
    <name type="scientific">Candidatus Uhrbacteria bacterium RIFOXYC2_FULL_47_19</name>
    <dbReference type="NCBI Taxonomy" id="1802424"/>
    <lineage>
        <taxon>Bacteria</taxon>
        <taxon>Candidatus Uhriibacteriota</taxon>
    </lineage>
</organism>
<protein>
    <recommendedName>
        <fullName evidence="4">Glycosyltransferase RgtA/B/C/D-like domain-containing protein</fullName>
    </recommendedName>
</protein>
<feature type="transmembrane region" description="Helical" evidence="1">
    <location>
        <begin position="392"/>
        <end position="410"/>
    </location>
</feature>
<dbReference type="STRING" id="1802424.A2480_01415"/>
<gene>
    <name evidence="2" type="ORF">A2480_01415</name>
</gene>
<dbReference type="AlphaFoldDB" id="A0A1F7WE66"/>
<feature type="transmembrane region" description="Helical" evidence="1">
    <location>
        <begin position="319"/>
        <end position="336"/>
    </location>
</feature>
<sequence length="575" mass="64942">MTTLRKKLSLTVLGLALAVIFFFAYSFLGLSVPNLYNSPDESANAVFARQFAVDGRLYRVDELNLRTGLEGLVHPRSVRVVDGFQVPGGFLGLPVLLGLAIKAFGSASLPFVTPTLALLGVLAWGCLLGWLFGRRIGIFGSLLLLVNPVWWYWAARSLMPNVAFCSLLLLALMFVVWAPFFRTIKGRNQDGWRLLRQADGALAGMFLGLALAVRPVELYWIIPAVLILALIWRRSIPWGRVVVAGVFCLLTLTPFLILNQSLYGHWLMSGYGDVTSGVSETTQGGMWARLLGPLRPWLFPLGFAPRLALANFWTYGLKFFWWWSALFILASGYLLLRRQNRLCSVEQSRRIKSFLIVSGIITIWLIFFYGSWQIQDNPDPLAVTIGSSYLRYWLPIFILSIVPLAVAFDSLSSKRFSWWRSLVVWMVLLVITIISATAVFESKQEGLSFVRASLVDYRSDIRTVLSLTDSSALIIVDRADKMIYPYRSIINPLRSEQTYQALPAAVAARPLYYYGLTFPLKDFDWFRTNRLIPYGLDMEVVQEIDENTLYRIFCTYSIGSTDLTLPKDVDTTESE</sequence>
<keyword evidence="1" id="KW-0812">Transmembrane</keyword>